<protein>
    <submittedName>
        <fullName evidence="2">DEAD/DEAH box helicase</fullName>
    </submittedName>
</protein>
<reference evidence="2" key="1">
    <citation type="submission" date="2017-10" db="EMBL/GenBank/DDBJ databases">
        <title>Massilia psychrophilum sp. nov., a novel purple-pigmented bacterium isolated from Tianshan glacier, Xinjiang Municipality, China.</title>
        <authorList>
            <person name="Wang H."/>
        </authorList>
    </citation>
    <scope>NUCLEOTIDE SEQUENCE [LARGE SCALE GENOMIC DNA]</scope>
    <source>
        <strain evidence="2">B2</strain>
    </source>
</reference>
<name>A0A2D2DLP3_9BURK</name>
<dbReference type="Proteomes" id="UP000229897">
    <property type="component" value="Chromosome"/>
</dbReference>
<dbReference type="GO" id="GO:0016787">
    <property type="term" value="F:hydrolase activity"/>
    <property type="evidence" value="ECO:0007669"/>
    <property type="project" value="InterPro"/>
</dbReference>
<keyword evidence="2" id="KW-0378">Hydrolase</keyword>
<sequence length="216" mass="23184">MTYREMQLAGETVLLLPEKALYWPARAMLVIADIHFGKAASFRAQGVPVPRGTTTENLDALDALMAAHTTREIVFLGDFLHARAAHASATLTAMLAWRARHPDLILTLVRGNHDKHAGDPAASLAIGMVDEPHSVAPFSFCHHPDIAAPGYVLAGHVHPVYRLSTRLDSLRLPCFLIGPTRMVLPSFGAFTGGFVVAPGAGEHVCVSSGEAVHCVR</sequence>
<keyword evidence="3" id="KW-1185">Reference proteome</keyword>
<dbReference type="InterPro" id="IPR024173">
    <property type="entry name" value="Pesterase_MJ0037-like"/>
</dbReference>
<feature type="domain" description="Calcineurin-like phosphoesterase" evidence="1">
    <location>
        <begin position="29"/>
        <end position="117"/>
    </location>
</feature>
<keyword evidence="2" id="KW-0347">Helicase</keyword>
<proteinExistence type="predicted"/>
<dbReference type="SUPFAM" id="SSF56300">
    <property type="entry name" value="Metallo-dependent phosphatases"/>
    <property type="match status" value="1"/>
</dbReference>
<evidence type="ECO:0000313" key="3">
    <source>
        <dbReference type="Proteomes" id="UP000229897"/>
    </source>
</evidence>
<dbReference type="InterPro" id="IPR029052">
    <property type="entry name" value="Metallo-depent_PP-like"/>
</dbReference>
<dbReference type="InterPro" id="IPR004843">
    <property type="entry name" value="Calcineurin-like_PHP"/>
</dbReference>
<evidence type="ECO:0000259" key="1">
    <source>
        <dbReference type="Pfam" id="PF00149"/>
    </source>
</evidence>
<dbReference type="RefSeq" id="WP_099876069.1">
    <property type="nucleotide sequence ID" value="NZ_CP024608.1"/>
</dbReference>
<keyword evidence="2" id="KW-0547">Nucleotide-binding</keyword>
<evidence type="ECO:0000313" key="2">
    <source>
        <dbReference type="EMBL" id="ATQ75907.1"/>
    </source>
</evidence>
<gene>
    <name evidence="2" type="ORF">CR152_16235</name>
</gene>
<dbReference type="EMBL" id="CP024608">
    <property type="protein sequence ID" value="ATQ75907.1"/>
    <property type="molecule type" value="Genomic_DNA"/>
</dbReference>
<organism evidence="2 3">
    <name type="scientific">Massilia violaceinigra</name>
    <dbReference type="NCBI Taxonomy" id="2045208"/>
    <lineage>
        <taxon>Bacteria</taxon>
        <taxon>Pseudomonadati</taxon>
        <taxon>Pseudomonadota</taxon>
        <taxon>Betaproteobacteria</taxon>
        <taxon>Burkholderiales</taxon>
        <taxon>Oxalobacteraceae</taxon>
        <taxon>Telluria group</taxon>
        <taxon>Massilia</taxon>
    </lineage>
</organism>
<dbReference type="Gene3D" id="3.60.21.10">
    <property type="match status" value="1"/>
</dbReference>
<dbReference type="OrthoDB" id="9795838at2"/>
<dbReference type="Pfam" id="PF00149">
    <property type="entry name" value="Metallophos"/>
    <property type="match status" value="1"/>
</dbReference>
<dbReference type="KEGG" id="mass:CR152_16235"/>
<keyword evidence="2" id="KW-0067">ATP-binding</keyword>
<dbReference type="PANTHER" id="PTHR39323:SF1">
    <property type="entry name" value="BLR1149 PROTEIN"/>
    <property type="match status" value="1"/>
</dbReference>
<dbReference type="NCBIfam" id="TIGR04123">
    <property type="entry name" value="P_estr_lig_assc"/>
    <property type="match status" value="1"/>
</dbReference>
<dbReference type="InterPro" id="IPR026336">
    <property type="entry name" value="PdeM-like"/>
</dbReference>
<accession>A0A2D2DLP3</accession>
<dbReference type="AlphaFoldDB" id="A0A2D2DLP3"/>
<dbReference type="PANTHER" id="PTHR39323">
    <property type="entry name" value="BLR1149 PROTEIN"/>
    <property type="match status" value="1"/>
</dbReference>
<dbReference type="GO" id="GO:0004386">
    <property type="term" value="F:helicase activity"/>
    <property type="evidence" value="ECO:0007669"/>
    <property type="project" value="UniProtKB-KW"/>
</dbReference>
<dbReference type="PIRSF" id="PIRSF000887">
    <property type="entry name" value="Pesterase_MJ0037"/>
    <property type="match status" value="1"/>
</dbReference>